<dbReference type="InterPro" id="IPR052180">
    <property type="entry name" value="NhaC_Na-H+_Antiporter"/>
</dbReference>
<feature type="transmembrane region" description="Helical" evidence="9">
    <location>
        <begin position="315"/>
        <end position="332"/>
    </location>
</feature>
<dbReference type="PANTHER" id="PTHR33451">
    <property type="entry name" value="MALATE-2H(+)/NA(+)-LACTATE ANTIPORTER"/>
    <property type="match status" value="1"/>
</dbReference>
<gene>
    <name evidence="11" type="ORF">CBW65_22155</name>
</gene>
<proteinExistence type="inferred from homology"/>
<evidence type="ECO:0000256" key="9">
    <source>
        <dbReference type="SAM" id="Phobius"/>
    </source>
</evidence>
<organism evidence="11 12">
    <name type="scientific">Tumebacillus avium</name>
    <dbReference type="NCBI Taxonomy" id="1903704"/>
    <lineage>
        <taxon>Bacteria</taxon>
        <taxon>Bacillati</taxon>
        <taxon>Bacillota</taxon>
        <taxon>Bacilli</taxon>
        <taxon>Bacillales</taxon>
        <taxon>Alicyclobacillaceae</taxon>
        <taxon>Tumebacillus</taxon>
    </lineage>
</organism>
<dbReference type="InterPro" id="IPR018461">
    <property type="entry name" value="Na/H_Antiport_NhaC-like_C"/>
</dbReference>
<comment type="subcellular location">
    <subcellularLocation>
        <location evidence="1">Cell membrane</location>
        <topology evidence="1">Multi-pass membrane protein</topology>
    </subcellularLocation>
</comment>
<feature type="transmembrane region" description="Helical" evidence="9">
    <location>
        <begin position="433"/>
        <end position="453"/>
    </location>
</feature>
<keyword evidence="4" id="KW-1003">Cell membrane</keyword>
<feature type="transmembrane region" description="Helical" evidence="9">
    <location>
        <begin position="40"/>
        <end position="57"/>
    </location>
</feature>
<dbReference type="PANTHER" id="PTHR33451:SF3">
    <property type="entry name" value="MALATE-2H(+)_NA(+)-LACTATE ANTIPORTER"/>
    <property type="match status" value="1"/>
</dbReference>
<keyword evidence="2" id="KW-0813">Transport</keyword>
<evidence type="ECO:0000256" key="3">
    <source>
        <dbReference type="ARBA" id="ARBA00022449"/>
    </source>
</evidence>
<evidence type="ECO:0000313" key="11">
    <source>
        <dbReference type="EMBL" id="ARU63391.1"/>
    </source>
</evidence>
<dbReference type="AlphaFoldDB" id="A0A1Y0IS99"/>
<comment type="similarity">
    <text evidence="8">Belongs to the NhaC Na(+)/H(+) (TC 2.A.35) antiporter family.</text>
</comment>
<evidence type="ECO:0000256" key="1">
    <source>
        <dbReference type="ARBA" id="ARBA00004651"/>
    </source>
</evidence>
<feature type="transmembrane region" description="Helical" evidence="9">
    <location>
        <begin position="114"/>
        <end position="134"/>
    </location>
</feature>
<evidence type="ECO:0000259" key="10">
    <source>
        <dbReference type="Pfam" id="PF03553"/>
    </source>
</evidence>
<feature type="transmembrane region" description="Helical" evidence="9">
    <location>
        <begin position="197"/>
        <end position="215"/>
    </location>
</feature>
<evidence type="ECO:0000256" key="8">
    <source>
        <dbReference type="ARBA" id="ARBA00038435"/>
    </source>
</evidence>
<feature type="transmembrane region" description="Helical" evidence="9">
    <location>
        <begin position="352"/>
        <end position="379"/>
    </location>
</feature>
<name>A0A1Y0IS99_9BACL</name>
<evidence type="ECO:0000256" key="6">
    <source>
        <dbReference type="ARBA" id="ARBA00022989"/>
    </source>
</evidence>
<sequence>MSSGEAQAAGRSFSFGMAALPFLCSITGLLLCIYVLRLPLYLALLLGWGVAVAIAALHRFSWRMVLRGSWQGMKSTLIVIGILLLIAGLISSWLIAGTVPGLIFYGMQFIRPEYLVVMAFLLTAGTSVVLGSSVGTLSTMGAAIAGLGMVFGISPALIGGALISGAMVGDRMSPVSGAFHLLSAMTSTKAEDNYKPLLSTGLPMLLICTGLFFWLGHGAGSGAPADPLNTPLVSALTGQYELPWYVLIPPALVLLLAALRVPIRWNLSLGILIGAVLAVWVQGESWAAVLRAVWLGYELKQGGAALLHGGGVWPMLNQVLLIFCAGMLNGVMEATGMMQTLLQKLLGRIQRYLGLIFSSVLLSVSMALLACNQALAIIVPGRALRPVYDRLQVPPTELVRALGDSGVVASALIPWNLHGILCSAAMGIATTTYFPYAFYLWGLPVLTLLLSIWKNRLNSNRIMTILN</sequence>
<evidence type="ECO:0000313" key="12">
    <source>
        <dbReference type="Proteomes" id="UP000195437"/>
    </source>
</evidence>
<feature type="transmembrane region" description="Helical" evidence="9">
    <location>
        <begin position="77"/>
        <end position="107"/>
    </location>
</feature>
<feature type="transmembrane region" description="Helical" evidence="9">
    <location>
        <begin position="12"/>
        <end position="33"/>
    </location>
</feature>
<evidence type="ECO:0000256" key="4">
    <source>
        <dbReference type="ARBA" id="ARBA00022475"/>
    </source>
</evidence>
<keyword evidence="3" id="KW-0050">Antiport</keyword>
<dbReference type="OrthoDB" id="9762978at2"/>
<keyword evidence="12" id="KW-1185">Reference proteome</keyword>
<protein>
    <recommendedName>
        <fullName evidence="10">Na+/H+ antiporter NhaC-like C-terminal domain-containing protein</fullName>
    </recommendedName>
</protein>
<dbReference type="EMBL" id="CP021434">
    <property type="protein sequence ID" value="ARU63391.1"/>
    <property type="molecule type" value="Genomic_DNA"/>
</dbReference>
<feature type="domain" description="Na+/H+ antiporter NhaC-like C-terminal" evidence="10">
    <location>
        <begin position="165"/>
        <end position="453"/>
    </location>
</feature>
<feature type="transmembrane region" description="Helical" evidence="9">
    <location>
        <begin position="140"/>
        <end position="163"/>
    </location>
</feature>
<dbReference type="GO" id="GO:0015297">
    <property type="term" value="F:antiporter activity"/>
    <property type="evidence" value="ECO:0007669"/>
    <property type="project" value="UniProtKB-KW"/>
</dbReference>
<dbReference type="RefSeq" id="WP_087458735.1">
    <property type="nucleotide sequence ID" value="NZ_CP021434.1"/>
</dbReference>
<dbReference type="KEGG" id="tum:CBW65_22155"/>
<keyword evidence="7 9" id="KW-0472">Membrane</keyword>
<feature type="transmembrane region" description="Helical" evidence="9">
    <location>
        <begin position="242"/>
        <end position="259"/>
    </location>
</feature>
<reference evidence="12" key="1">
    <citation type="submission" date="2017-05" db="EMBL/GenBank/DDBJ databases">
        <authorList>
            <person name="Sung H."/>
        </authorList>
    </citation>
    <scope>NUCLEOTIDE SEQUENCE [LARGE SCALE GENOMIC DNA]</scope>
    <source>
        <strain evidence="12">AR23208</strain>
    </source>
</reference>
<dbReference type="Proteomes" id="UP000195437">
    <property type="component" value="Chromosome"/>
</dbReference>
<dbReference type="GO" id="GO:0005886">
    <property type="term" value="C:plasma membrane"/>
    <property type="evidence" value="ECO:0007669"/>
    <property type="project" value="UniProtKB-SubCell"/>
</dbReference>
<keyword evidence="5 9" id="KW-0812">Transmembrane</keyword>
<evidence type="ECO:0000256" key="2">
    <source>
        <dbReference type="ARBA" id="ARBA00022448"/>
    </source>
</evidence>
<evidence type="ECO:0000256" key="7">
    <source>
        <dbReference type="ARBA" id="ARBA00023136"/>
    </source>
</evidence>
<dbReference type="Pfam" id="PF03553">
    <property type="entry name" value="Na_H_antiporter"/>
    <property type="match status" value="1"/>
</dbReference>
<keyword evidence="6 9" id="KW-1133">Transmembrane helix</keyword>
<accession>A0A1Y0IS99</accession>
<evidence type="ECO:0000256" key="5">
    <source>
        <dbReference type="ARBA" id="ARBA00022692"/>
    </source>
</evidence>
<feature type="transmembrane region" description="Helical" evidence="9">
    <location>
        <begin position="271"/>
        <end position="295"/>
    </location>
</feature>